<name>A0A1I6IBF0_9EURY</name>
<feature type="domain" description="IclR-ED" evidence="5">
    <location>
        <begin position="68"/>
        <end position="251"/>
    </location>
</feature>
<keyword evidence="7" id="KW-1185">Reference proteome</keyword>
<dbReference type="PANTHER" id="PTHR30136">
    <property type="entry name" value="HELIX-TURN-HELIX TRANSCRIPTIONAL REGULATOR, ICLR FAMILY"/>
    <property type="match status" value="1"/>
</dbReference>
<dbReference type="STRING" id="555875.SAMN04488124_2988"/>
<evidence type="ECO:0000313" key="7">
    <source>
        <dbReference type="Proteomes" id="UP000243250"/>
    </source>
</evidence>
<dbReference type="OrthoDB" id="14763at2157"/>
<evidence type="ECO:0000256" key="1">
    <source>
        <dbReference type="ARBA" id="ARBA00023015"/>
    </source>
</evidence>
<dbReference type="InterPro" id="IPR036388">
    <property type="entry name" value="WH-like_DNA-bd_sf"/>
</dbReference>
<dbReference type="GO" id="GO:0003700">
    <property type="term" value="F:DNA-binding transcription factor activity"/>
    <property type="evidence" value="ECO:0007669"/>
    <property type="project" value="TreeGrafter"/>
</dbReference>
<dbReference type="SUPFAM" id="SSF55781">
    <property type="entry name" value="GAF domain-like"/>
    <property type="match status" value="1"/>
</dbReference>
<dbReference type="GO" id="GO:0003677">
    <property type="term" value="F:DNA binding"/>
    <property type="evidence" value="ECO:0007669"/>
    <property type="project" value="UniProtKB-KW"/>
</dbReference>
<dbReference type="SUPFAM" id="SSF46785">
    <property type="entry name" value="Winged helix' DNA-binding domain"/>
    <property type="match status" value="1"/>
</dbReference>
<dbReference type="Gene3D" id="3.30.450.40">
    <property type="match status" value="1"/>
</dbReference>
<dbReference type="AlphaFoldDB" id="A0A1I6IBF0"/>
<dbReference type="Pfam" id="PF01614">
    <property type="entry name" value="IclR_C"/>
    <property type="match status" value="1"/>
</dbReference>
<evidence type="ECO:0000313" key="6">
    <source>
        <dbReference type="EMBL" id="SFR64018.1"/>
    </source>
</evidence>
<feature type="domain" description="HTH iclR-type" evidence="4">
    <location>
        <begin position="8"/>
        <end position="67"/>
    </location>
</feature>
<dbReference type="InterPro" id="IPR011991">
    <property type="entry name" value="ArsR-like_HTH"/>
</dbReference>
<dbReference type="InterPro" id="IPR005471">
    <property type="entry name" value="Tscrpt_reg_IclR_N"/>
</dbReference>
<evidence type="ECO:0000256" key="3">
    <source>
        <dbReference type="ARBA" id="ARBA00023163"/>
    </source>
</evidence>
<organism evidence="6 7">
    <name type="scientific">Halogeometricum limi</name>
    <dbReference type="NCBI Taxonomy" id="555875"/>
    <lineage>
        <taxon>Archaea</taxon>
        <taxon>Methanobacteriati</taxon>
        <taxon>Methanobacteriota</taxon>
        <taxon>Stenosarchaea group</taxon>
        <taxon>Halobacteria</taxon>
        <taxon>Halobacteriales</taxon>
        <taxon>Haloferacaceae</taxon>
        <taxon>Halogeometricum</taxon>
    </lineage>
</organism>
<dbReference type="SMART" id="SM00346">
    <property type="entry name" value="HTH_ICLR"/>
    <property type="match status" value="1"/>
</dbReference>
<evidence type="ECO:0000259" key="4">
    <source>
        <dbReference type="PROSITE" id="PS51077"/>
    </source>
</evidence>
<evidence type="ECO:0000256" key="2">
    <source>
        <dbReference type="ARBA" id="ARBA00023125"/>
    </source>
</evidence>
<accession>A0A1I6IBF0</accession>
<dbReference type="GO" id="GO:0045892">
    <property type="term" value="P:negative regulation of DNA-templated transcription"/>
    <property type="evidence" value="ECO:0007669"/>
    <property type="project" value="TreeGrafter"/>
</dbReference>
<keyword evidence="1" id="KW-0805">Transcription regulation</keyword>
<sequence>MASEPKTIGAVERTLAIVQALERLGGAGASEVARELSLSKSTVYTHLNTLHANGYLVKSDGSYSLSCRFLRLGSTVQQSFDLYGRGKPVVDELATETGERTNLVVEEAGRGTCLHAADATGSTDIYMSPGERWPMHATATGKAILAHLPVERVDDIVDEHGLPSLTEHTITTREALDDELETIRQTGVSFDEQEAVEGLRCLSSPVLVDGNPLGSVSVSGPARQFTDSDRERELVDALREAVNVVQLKFVFS</sequence>
<dbReference type="InterPro" id="IPR036390">
    <property type="entry name" value="WH_DNA-bd_sf"/>
</dbReference>
<dbReference type="PANTHER" id="PTHR30136:SF35">
    <property type="entry name" value="HTH-TYPE TRANSCRIPTIONAL REGULATOR RV1719"/>
    <property type="match status" value="1"/>
</dbReference>
<keyword evidence="2" id="KW-0238">DNA-binding</keyword>
<dbReference type="PROSITE" id="PS51078">
    <property type="entry name" value="ICLR_ED"/>
    <property type="match status" value="1"/>
</dbReference>
<dbReference type="PROSITE" id="PS51077">
    <property type="entry name" value="HTH_ICLR"/>
    <property type="match status" value="1"/>
</dbReference>
<dbReference type="Gene3D" id="1.10.10.10">
    <property type="entry name" value="Winged helix-like DNA-binding domain superfamily/Winged helix DNA-binding domain"/>
    <property type="match status" value="1"/>
</dbReference>
<dbReference type="Proteomes" id="UP000243250">
    <property type="component" value="Unassembled WGS sequence"/>
</dbReference>
<reference evidence="7" key="1">
    <citation type="submission" date="2016-10" db="EMBL/GenBank/DDBJ databases">
        <authorList>
            <person name="Varghese N."/>
            <person name="Submissions S."/>
        </authorList>
    </citation>
    <scope>NUCLEOTIDE SEQUENCE [LARGE SCALE GENOMIC DNA]</scope>
    <source>
        <strain evidence="7">CGMCC 1.8711</strain>
    </source>
</reference>
<dbReference type="InterPro" id="IPR029016">
    <property type="entry name" value="GAF-like_dom_sf"/>
</dbReference>
<dbReference type="RefSeq" id="WP_089882402.1">
    <property type="nucleotide sequence ID" value="NZ_FOYS01000005.1"/>
</dbReference>
<proteinExistence type="predicted"/>
<dbReference type="InterPro" id="IPR014757">
    <property type="entry name" value="Tscrpt_reg_IclR_C"/>
</dbReference>
<dbReference type="CDD" id="cd00090">
    <property type="entry name" value="HTH_ARSR"/>
    <property type="match status" value="1"/>
</dbReference>
<gene>
    <name evidence="6" type="ORF">SAMN04488124_2988</name>
</gene>
<evidence type="ECO:0000259" key="5">
    <source>
        <dbReference type="PROSITE" id="PS51078"/>
    </source>
</evidence>
<dbReference type="EMBL" id="FOYS01000005">
    <property type="protein sequence ID" value="SFR64018.1"/>
    <property type="molecule type" value="Genomic_DNA"/>
</dbReference>
<dbReference type="Pfam" id="PF09339">
    <property type="entry name" value="HTH_IclR"/>
    <property type="match status" value="1"/>
</dbReference>
<keyword evidence="3" id="KW-0804">Transcription</keyword>
<dbReference type="InterPro" id="IPR050707">
    <property type="entry name" value="HTH_MetabolicPath_Reg"/>
</dbReference>
<protein>
    <submittedName>
        <fullName evidence="6">Transcriptional regulator, IclR family</fullName>
    </submittedName>
</protein>